<feature type="transmembrane region" description="Helical" evidence="1">
    <location>
        <begin position="41"/>
        <end position="63"/>
    </location>
</feature>
<keyword evidence="3" id="KW-1185">Reference proteome</keyword>
<comment type="caution">
    <text evidence="2">The sequence shown here is derived from an EMBL/GenBank/DDBJ whole genome shotgun (WGS) entry which is preliminary data.</text>
</comment>
<dbReference type="RefSeq" id="WP_131283870.1">
    <property type="nucleotide sequence ID" value="NZ_RXLP01000019.1"/>
</dbReference>
<keyword evidence="1" id="KW-0812">Transmembrane</keyword>
<accession>A0A4R0QXC8</accession>
<dbReference type="EMBL" id="RXLP01000019">
    <property type="protein sequence ID" value="TCD54230.1"/>
    <property type="molecule type" value="Genomic_DNA"/>
</dbReference>
<feature type="transmembrane region" description="Helical" evidence="1">
    <location>
        <begin position="75"/>
        <end position="97"/>
    </location>
</feature>
<protein>
    <submittedName>
        <fullName evidence="2">Uncharacterized protein</fullName>
    </submittedName>
</protein>
<feature type="transmembrane region" description="Helical" evidence="1">
    <location>
        <begin position="9"/>
        <end position="29"/>
    </location>
</feature>
<evidence type="ECO:0000256" key="1">
    <source>
        <dbReference type="SAM" id="Phobius"/>
    </source>
</evidence>
<evidence type="ECO:0000313" key="2">
    <source>
        <dbReference type="EMBL" id="TCD54230.1"/>
    </source>
</evidence>
<dbReference type="OrthoDB" id="3243340at2"/>
<evidence type="ECO:0000313" key="3">
    <source>
        <dbReference type="Proteomes" id="UP000291289"/>
    </source>
</evidence>
<dbReference type="Proteomes" id="UP000291289">
    <property type="component" value="Unassembled WGS sequence"/>
</dbReference>
<gene>
    <name evidence="2" type="ORF">EJ419_04100</name>
</gene>
<name>A0A4R0QXC8_9BIFI</name>
<keyword evidence="1" id="KW-0472">Membrane</keyword>
<reference evidence="2 3" key="1">
    <citation type="submission" date="2018-12" db="EMBL/GenBank/DDBJ databases">
        <title>Alloscrdovia theropitheci sp. nov: a novel taxon from the feces of the bleeding-herat monkey (Theropithecus geleda).</title>
        <authorList>
            <person name="Modesto M."/>
        </authorList>
    </citation>
    <scope>NUCLEOTIDE SEQUENCE [LARGE SCALE GENOMIC DNA]</scope>
    <source>
        <strain evidence="2 3">GLDI4/2</strain>
    </source>
</reference>
<feature type="transmembrane region" description="Helical" evidence="1">
    <location>
        <begin position="122"/>
        <end position="142"/>
    </location>
</feature>
<organism evidence="2 3">
    <name type="scientific">Alloscardovia theropitheci</name>
    <dbReference type="NCBI Taxonomy" id="2496842"/>
    <lineage>
        <taxon>Bacteria</taxon>
        <taxon>Bacillati</taxon>
        <taxon>Actinomycetota</taxon>
        <taxon>Actinomycetes</taxon>
        <taxon>Bifidobacteriales</taxon>
        <taxon>Bifidobacteriaceae</taxon>
        <taxon>Alloscardovia</taxon>
    </lineage>
</organism>
<keyword evidence="1" id="KW-1133">Transmembrane helix</keyword>
<sequence length="149" mass="15866">MKFVKNQSFGFYLGILTIIAAIVGMYFYFVNSATATFGNIPLNAVTVYGGVLAIVLELFVLIAGQFKANNGWLGVLTDISCVAIAVLLVWGATVFFADRINLFAGVMTFNRNAQTLADMSSALIGIAALFGSGALAIVASFFRVSKTTR</sequence>
<dbReference type="AlphaFoldDB" id="A0A4R0QXC8"/>
<proteinExistence type="predicted"/>